<evidence type="ECO:0000313" key="5">
    <source>
        <dbReference type="Proteomes" id="UP000015104"/>
    </source>
</evidence>
<keyword evidence="2" id="KW-1133">Transmembrane helix</keyword>
<dbReference type="GO" id="GO:0015171">
    <property type="term" value="F:amino acid transmembrane transporter activity"/>
    <property type="evidence" value="ECO:0007669"/>
    <property type="project" value="TreeGrafter"/>
</dbReference>
<protein>
    <recommendedName>
        <fullName evidence="3">Cationic amino acid transporter C-terminal domain-containing protein</fullName>
    </recommendedName>
</protein>
<name>T1K1T8_TETUR</name>
<dbReference type="HOGENOM" id="CLU_1770434_0_0_1"/>
<dbReference type="PANTHER" id="PTHR43243">
    <property type="entry name" value="INNER MEMBRANE TRANSPORTER YGJI-RELATED"/>
    <property type="match status" value="1"/>
</dbReference>
<keyword evidence="2" id="KW-0812">Transmembrane</keyword>
<keyword evidence="1" id="KW-0813">Transport</keyword>
<keyword evidence="5" id="KW-1185">Reference proteome</keyword>
<sequence length="147" mass="16660">MGLMLLMGTLTVHITKYLPDGADWWIELIVSGLFTLIVILVILIVRQPKHRSTSRNSIPCVPLLPICAIWMDIHLIICLPSSSWIAFLIWSLIGIFVYLSYSVWYSHEGDSDEADKSQEQLNLNVSLDEENDEIIHCLENFTDGSSV</sequence>
<dbReference type="InterPro" id="IPR029485">
    <property type="entry name" value="CAT_C"/>
</dbReference>
<dbReference type="AlphaFoldDB" id="T1K1T8"/>
<proteinExistence type="predicted"/>
<feature type="domain" description="Cationic amino acid transporter C-terminal" evidence="3">
    <location>
        <begin position="58"/>
        <end position="106"/>
    </location>
</feature>
<keyword evidence="2" id="KW-0472">Membrane</keyword>
<reference evidence="5" key="1">
    <citation type="submission" date="2011-08" db="EMBL/GenBank/DDBJ databases">
        <authorList>
            <person name="Rombauts S."/>
        </authorList>
    </citation>
    <scope>NUCLEOTIDE SEQUENCE</scope>
    <source>
        <strain evidence="5">London</strain>
    </source>
</reference>
<dbReference type="PANTHER" id="PTHR43243:SF4">
    <property type="entry name" value="CATIONIC AMINO ACID TRANSPORTER 4"/>
    <property type="match status" value="1"/>
</dbReference>
<reference evidence="4" key="2">
    <citation type="submission" date="2015-06" db="UniProtKB">
        <authorList>
            <consortium name="EnsemblMetazoa"/>
        </authorList>
    </citation>
    <scope>IDENTIFICATION</scope>
</reference>
<evidence type="ECO:0000256" key="2">
    <source>
        <dbReference type="SAM" id="Phobius"/>
    </source>
</evidence>
<accession>T1K1T8</accession>
<dbReference type="eggNOG" id="KOG1286">
    <property type="taxonomic scope" value="Eukaryota"/>
</dbReference>
<feature type="transmembrane region" description="Helical" evidence="2">
    <location>
        <begin position="57"/>
        <end position="77"/>
    </location>
</feature>
<dbReference type="Gene3D" id="1.20.1740.10">
    <property type="entry name" value="Amino acid/polyamine transporter I"/>
    <property type="match status" value="1"/>
</dbReference>
<organism evidence="4 5">
    <name type="scientific">Tetranychus urticae</name>
    <name type="common">Two-spotted spider mite</name>
    <dbReference type="NCBI Taxonomy" id="32264"/>
    <lineage>
        <taxon>Eukaryota</taxon>
        <taxon>Metazoa</taxon>
        <taxon>Ecdysozoa</taxon>
        <taxon>Arthropoda</taxon>
        <taxon>Chelicerata</taxon>
        <taxon>Arachnida</taxon>
        <taxon>Acari</taxon>
        <taxon>Acariformes</taxon>
        <taxon>Trombidiformes</taxon>
        <taxon>Prostigmata</taxon>
        <taxon>Eleutherengona</taxon>
        <taxon>Raphignathae</taxon>
        <taxon>Tetranychoidea</taxon>
        <taxon>Tetranychidae</taxon>
        <taxon>Tetranychus</taxon>
    </lineage>
</organism>
<dbReference type="Proteomes" id="UP000015104">
    <property type="component" value="Unassembled WGS sequence"/>
</dbReference>
<dbReference type="EMBL" id="CAEY01001357">
    <property type="status" value="NOT_ANNOTATED_CDS"/>
    <property type="molecule type" value="Genomic_DNA"/>
</dbReference>
<dbReference type="GO" id="GO:0005886">
    <property type="term" value="C:plasma membrane"/>
    <property type="evidence" value="ECO:0007669"/>
    <property type="project" value="TreeGrafter"/>
</dbReference>
<evidence type="ECO:0000256" key="1">
    <source>
        <dbReference type="ARBA" id="ARBA00022448"/>
    </source>
</evidence>
<evidence type="ECO:0000259" key="3">
    <source>
        <dbReference type="Pfam" id="PF13906"/>
    </source>
</evidence>
<evidence type="ECO:0000313" key="4">
    <source>
        <dbReference type="EnsemblMetazoa" id="tetur04g02590.1"/>
    </source>
</evidence>
<dbReference type="EnsemblMetazoa" id="tetur04g02590.1">
    <property type="protein sequence ID" value="tetur04g02590.1"/>
    <property type="gene ID" value="tetur04g02590"/>
</dbReference>
<feature type="transmembrane region" description="Helical" evidence="2">
    <location>
        <begin position="83"/>
        <end position="101"/>
    </location>
</feature>
<dbReference type="Pfam" id="PF13906">
    <property type="entry name" value="AA_permease_C"/>
    <property type="match status" value="1"/>
</dbReference>
<feature type="transmembrane region" description="Helical" evidence="2">
    <location>
        <begin position="24"/>
        <end position="45"/>
    </location>
</feature>